<dbReference type="EMBL" id="KV425575">
    <property type="protein sequence ID" value="KZT24862.1"/>
    <property type="molecule type" value="Genomic_DNA"/>
</dbReference>
<name>A0A165S9W5_9AGAM</name>
<dbReference type="Proteomes" id="UP000076761">
    <property type="component" value="Unassembled WGS sequence"/>
</dbReference>
<organism evidence="2 3">
    <name type="scientific">Neolentinus lepideus HHB14362 ss-1</name>
    <dbReference type="NCBI Taxonomy" id="1314782"/>
    <lineage>
        <taxon>Eukaryota</taxon>
        <taxon>Fungi</taxon>
        <taxon>Dikarya</taxon>
        <taxon>Basidiomycota</taxon>
        <taxon>Agaricomycotina</taxon>
        <taxon>Agaricomycetes</taxon>
        <taxon>Gloeophyllales</taxon>
        <taxon>Gloeophyllaceae</taxon>
        <taxon>Neolentinus</taxon>
    </lineage>
</organism>
<accession>A0A165S9W5</accession>
<sequence length="129" mass="13744">MSGPVAMSQEKYIPVHRRKPSSSSSSSSSPSSSNSSISSSGSVYPTSNINDRIPPLVQYTPAELLALAASPLSRLVPETLVDAPPEMVGGKSAGKWGGRRRAVVGRRRKLAWAVPVVKEGDGVSWRRSR</sequence>
<dbReference type="InParanoid" id="A0A165S9W5"/>
<protein>
    <submittedName>
        <fullName evidence="2">Uncharacterized protein</fullName>
    </submittedName>
</protein>
<keyword evidence="3" id="KW-1185">Reference proteome</keyword>
<proteinExistence type="predicted"/>
<evidence type="ECO:0000313" key="2">
    <source>
        <dbReference type="EMBL" id="KZT24862.1"/>
    </source>
</evidence>
<dbReference type="AlphaFoldDB" id="A0A165S9W5"/>
<evidence type="ECO:0000313" key="3">
    <source>
        <dbReference type="Proteomes" id="UP000076761"/>
    </source>
</evidence>
<reference evidence="2 3" key="1">
    <citation type="journal article" date="2016" name="Mol. Biol. Evol.">
        <title>Comparative Genomics of Early-Diverging Mushroom-Forming Fungi Provides Insights into the Origins of Lignocellulose Decay Capabilities.</title>
        <authorList>
            <person name="Nagy L.G."/>
            <person name="Riley R."/>
            <person name="Tritt A."/>
            <person name="Adam C."/>
            <person name="Daum C."/>
            <person name="Floudas D."/>
            <person name="Sun H."/>
            <person name="Yadav J.S."/>
            <person name="Pangilinan J."/>
            <person name="Larsson K.H."/>
            <person name="Matsuura K."/>
            <person name="Barry K."/>
            <person name="Labutti K."/>
            <person name="Kuo R."/>
            <person name="Ohm R.A."/>
            <person name="Bhattacharya S.S."/>
            <person name="Shirouzu T."/>
            <person name="Yoshinaga Y."/>
            <person name="Martin F.M."/>
            <person name="Grigoriev I.V."/>
            <person name="Hibbett D.S."/>
        </authorList>
    </citation>
    <scope>NUCLEOTIDE SEQUENCE [LARGE SCALE GENOMIC DNA]</scope>
    <source>
        <strain evidence="2 3">HHB14362 ss-1</strain>
    </source>
</reference>
<feature type="region of interest" description="Disordered" evidence="1">
    <location>
        <begin position="1"/>
        <end position="45"/>
    </location>
</feature>
<gene>
    <name evidence="2" type="ORF">NEOLEDRAFT_1134551</name>
</gene>
<evidence type="ECO:0000256" key="1">
    <source>
        <dbReference type="SAM" id="MobiDB-lite"/>
    </source>
</evidence>
<feature type="compositionally biased region" description="Low complexity" evidence="1">
    <location>
        <begin position="21"/>
        <end position="42"/>
    </location>
</feature>